<evidence type="ECO:0000256" key="2">
    <source>
        <dbReference type="ARBA" id="ARBA00022741"/>
    </source>
</evidence>
<dbReference type="Gene3D" id="3.40.50.300">
    <property type="entry name" value="P-loop containing nucleotide triphosphate hydrolases"/>
    <property type="match status" value="1"/>
</dbReference>
<dbReference type="GO" id="GO:0019205">
    <property type="term" value="F:nucleobase-containing compound kinase activity"/>
    <property type="evidence" value="ECO:0007669"/>
    <property type="project" value="InterPro"/>
</dbReference>
<dbReference type="InterPro" id="IPR036291">
    <property type="entry name" value="NAD(P)-bd_dom_sf"/>
</dbReference>
<dbReference type="CDD" id="cd22967">
    <property type="entry name" value="DD_AK7"/>
    <property type="match status" value="1"/>
</dbReference>
<dbReference type="InterPro" id="IPR007858">
    <property type="entry name" value="Dpy-30_motif"/>
</dbReference>
<feature type="region of interest" description="Disordered" evidence="5">
    <location>
        <begin position="43"/>
        <end position="62"/>
    </location>
</feature>
<dbReference type="Proteomes" id="UP001066276">
    <property type="component" value="Chromosome 9"/>
</dbReference>
<gene>
    <name evidence="6" type="ORF">NDU88_002497</name>
</gene>
<evidence type="ECO:0000313" key="7">
    <source>
        <dbReference type="Proteomes" id="UP001066276"/>
    </source>
</evidence>
<evidence type="ECO:0000256" key="4">
    <source>
        <dbReference type="SAM" id="Coils"/>
    </source>
</evidence>
<dbReference type="SUPFAM" id="SSF52540">
    <property type="entry name" value="P-loop containing nucleoside triphosphate hydrolases"/>
    <property type="match status" value="1"/>
</dbReference>
<name>A0AAV7MPJ8_PLEWA</name>
<proteinExistence type="predicted"/>
<keyword evidence="2" id="KW-0547">Nucleotide-binding</keyword>
<keyword evidence="4" id="KW-0175">Coiled coil</keyword>
<dbReference type="Pfam" id="PF05186">
    <property type="entry name" value="Dpy-30"/>
    <property type="match status" value="1"/>
</dbReference>
<dbReference type="Gene3D" id="1.20.890.10">
    <property type="entry name" value="cAMP-dependent protein kinase regulatory subunit, dimerization-anchoring domain"/>
    <property type="match status" value="1"/>
</dbReference>
<dbReference type="CDD" id="cd01428">
    <property type="entry name" value="ADK"/>
    <property type="match status" value="1"/>
</dbReference>
<evidence type="ECO:0000256" key="1">
    <source>
        <dbReference type="ARBA" id="ARBA00022679"/>
    </source>
</evidence>
<dbReference type="AlphaFoldDB" id="A0AAV7MPJ8"/>
<protein>
    <recommendedName>
        <fullName evidence="8">Nucleoside-diphosphate kinase</fullName>
    </recommendedName>
</protein>
<feature type="compositionally biased region" description="Acidic residues" evidence="5">
    <location>
        <begin position="45"/>
        <end position="56"/>
    </location>
</feature>
<comment type="caution">
    <text evidence="6">The sequence shown here is derived from an EMBL/GenBank/DDBJ whole genome shotgun (WGS) entry which is preliminary data.</text>
</comment>
<feature type="coiled-coil region" evidence="4">
    <location>
        <begin position="614"/>
        <end position="642"/>
    </location>
</feature>
<organism evidence="6 7">
    <name type="scientific">Pleurodeles waltl</name>
    <name type="common">Iberian ribbed newt</name>
    <dbReference type="NCBI Taxonomy" id="8319"/>
    <lineage>
        <taxon>Eukaryota</taxon>
        <taxon>Metazoa</taxon>
        <taxon>Chordata</taxon>
        <taxon>Craniata</taxon>
        <taxon>Vertebrata</taxon>
        <taxon>Euteleostomi</taxon>
        <taxon>Amphibia</taxon>
        <taxon>Batrachia</taxon>
        <taxon>Caudata</taxon>
        <taxon>Salamandroidea</taxon>
        <taxon>Salamandridae</taxon>
        <taxon>Pleurodelinae</taxon>
        <taxon>Pleurodeles</taxon>
    </lineage>
</organism>
<dbReference type="EMBL" id="JANPWB010000013">
    <property type="protein sequence ID" value="KAJ1105089.1"/>
    <property type="molecule type" value="Genomic_DNA"/>
</dbReference>
<dbReference type="Pfam" id="PF13238">
    <property type="entry name" value="AAA_18"/>
    <property type="match status" value="1"/>
</dbReference>
<sequence>MAEEGEEKPIVRSKRVFFNHLDSYTGRNIGKYLSTCVVGASLEDAGGEEEEEEEEEGARSVRTEISPGKEGMFQIVGTLSKENGKKPDFCLETYSITTREELLDYLLECDVIIYNITEDVHQIDEATWAVSALHTNIEHFESPKMFILISTVMTWARSKPLDPDDSEIPFTEDDYRRRKAHPNFKDHLAAEKMVIKLGKTNKSKFSTYVIASGLQYGVEEGILHIFFKEAWHGEAPALQVYGDGTNVLPLIHINDLARVVQNIADHKPRTHYLVAVDDSVHTLDEIVKCISSHLGSGKVEHVPKENVFLTSELTQMHIDQLLVNLRMEAVYLKENFNINWVAQTGLIENIEAIVKEFKQSRSLLPIRICILGPPGVGKTTVSKLLSAEYKLHHVHIKGVINEAIARLEKLSKMEGTEDTEEEESTENYQELLDTVKENMEQSGGRLDDVYVIKFMKEKLKSMPCQNQGFVLDGYPKTYEQAKELFNLDDTEEEEESRGKIPNFDKTICPDYIFSLDASDEFLKKRVINLPESVVVGTHYTQDRYLRNLALFRDLNTEDETVLNYFDELEIHPDHIDIAADDDPEYRTVTKHITQTVGEPRNYGLTPEEISKQEKKAAEEHLAEEARLKSEKERKEAEEASERLARWEEWTKRVEEVKRQEQELLETQTVPLRNYLMKNVMPTLMEGLNECCRVRPDDPVDFLAEYLFMKNPQMD</sequence>
<keyword evidence="1" id="KW-0808">Transferase</keyword>
<evidence type="ECO:0000313" key="6">
    <source>
        <dbReference type="EMBL" id="KAJ1105089.1"/>
    </source>
</evidence>
<keyword evidence="3" id="KW-0418">Kinase</keyword>
<dbReference type="Gene3D" id="3.40.50.720">
    <property type="entry name" value="NAD(P)-binding Rossmann-like Domain"/>
    <property type="match status" value="1"/>
</dbReference>
<accession>A0AAV7MPJ8</accession>
<dbReference type="GO" id="GO:0005524">
    <property type="term" value="F:ATP binding"/>
    <property type="evidence" value="ECO:0007669"/>
    <property type="project" value="InterPro"/>
</dbReference>
<dbReference type="PANTHER" id="PTHR23359">
    <property type="entry name" value="NUCLEOTIDE KINASE"/>
    <property type="match status" value="1"/>
</dbReference>
<evidence type="ECO:0008006" key="8">
    <source>
        <dbReference type="Google" id="ProtNLM"/>
    </source>
</evidence>
<evidence type="ECO:0000256" key="5">
    <source>
        <dbReference type="SAM" id="MobiDB-lite"/>
    </source>
</evidence>
<evidence type="ECO:0000256" key="3">
    <source>
        <dbReference type="ARBA" id="ARBA00022777"/>
    </source>
</evidence>
<keyword evidence="7" id="KW-1185">Reference proteome</keyword>
<dbReference type="InterPro" id="IPR027417">
    <property type="entry name" value="P-loop_NTPase"/>
</dbReference>
<dbReference type="InterPro" id="IPR000850">
    <property type="entry name" value="Adenylat/UMP-CMP_kin"/>
</dbReference>
<dbReference type="GO" id="GO:0006139">
    <property type="term" value="P:nucleobase-containing compound metabolic process"/>
    <property type="evidence" value="ECO:0007669"/>
    <property type="project" value="InterPro"/>
</dbReference>
<dbReference type="InterPro" id="IPR047499">
    <property type="entry name" value="DD_AK7"/>
</dbReference>
<dbReference type="SUPFAM" id="SSF51735">
    <property type="entry name" value="NAD(P)-binding Rossmann-fold domains"/>
    <property type="match status" value="1"/>
</dbReference>
<reference evidence="6" key="1">
    <citation type="journal article" date="2022" name="bioRxiv">
        <title>Sequencing and chromosome-scale assembly of the giantPleurodeles waltlgenome.</title>
        <authorList>
            <person name="Brown T."/>
            <person name="Elewa A."/>
            <person name="Iarovenko S."/>
            <person name="Subramanian E."/>
            <person name="Araus A.J."/>
            <person name="Petzold A."/>
            <person name="Susuki M."/>
            <person name="Suzuki K.-i.T."/>
            <person name="Hayashi T."/>
            <person name="Toyoda A."/>
            <person name="Oliveira C."/>
            <person name="Osipova E."/>
            <person name="Leigh N.D."/>
            <person name="Simon A."/>
            <person name="Yun M.H."/>
        </authorList>
    </citation>
    <scope>NUCLEOTIDE SEQUENCE</scope>
    <source>
        <strain evidence="6">20211129_DDA</strain>
        <tissue evidence="6">Liver</tissue>
    </source>
</reference>